<dbReference type="InterPro" id="IPR003602">
    <property type="entry name" value="Topo_IA_DNA-bd_dom"/>
</dbReference>
<dbReference type="AlphaFoldDB" id="A0A7T3REP4"/>
<dbReference type="SMART" id="SM00493">
    <property type="entry name" value="TOPRIM"/>
    <property type="match status" value="1"/>
</dbReference>
<dbReference type="PROSITE" id="PS52039">
    <property type="entry name" value="TOPO_IA_2"/>
    <property type="match status" value="1"/>
</dbReference>
<dbReference type="Proteomes" id="UP000595224">
    <property type="component" value="Chromosome"/>
</dbReference>
<dbReference type="SUPFAM" id="SSF56712">
    <property type="entry name" value="Prokaryotic type I DNA topoisomerase"/>
    <property type="match status" value="1"/>
</dbReference>
<proteinExistence type="inferred from homology"/>
<dbReference type="SMART" id="SM00436">
    <property type="entry name" value="TOP1Bc"/>
    <property type="match status" value="1"/>
</dbReference>
<dbReference type="InterPro" id="IPR006171">
    <property type="entry name" value="TOPRIM_dom"/>
</dbReference>
<evidence type="ECO:0000256" key="5">
    <source>
        <dbReference type="ARBA" id="ARBA00023125"/>
    </source>
</evidence>
<dbReference type="InterPro" id="IPR023405">
    <property type="entry name" value="Topo_IA_core_domain"/>
</dbReference>
<evidence type="ECO:0000259" key="12">
    <source>
        <dbReference type="PROSITE" id="PS52039"/>
    </source>
</evidence>
<dbReference type="InterPro" id="IPR013497">
    <property type="entry name" value="Topo_IA_cen"/>
</dbReference>
<evidence type="ECO:0000256" key="1">
    <source>
        <dbReference type="ARBA" id="ARBA00000213"/>
    </source>
</evidence>
<dbReference type="RefSeq" id="WP_198443210.1">
    <property type="nucleotide sequence ID" value="NZ_CBCSHE010000011.1"/>
</dbReference>
<evidence type="ECO:0000256" key="2">
    <source>
        <dbReference type="ARBA" id="ARBA00009446"/>
    </source>
</evidence>
<dbReference type="GO" id="GO:0003917">
    <property type="term" value="F:DNA topoisomerase type I (single strand cut, ATP-independent) activity"/>
    <property type="evidence" value="ECO:0007669"/>
    <property type="project" value="UniProtKB-EC"/>
</dbReference>
<organism evidence="13 14">
    <name type="scientific">Treponema peruense</name>
    <dbReference type="NCBI Taxonomy" id="2787628"/>
    <lineage>
        <taxon>Bacteria</taxon>
        <taxon>Pseudomonadati</taxon>
        <taxon>Spirochaetota</taxon>
        <taxon>Spirochaetia</taxon>
        <taxon>Spirochaetales</taxon>
        <taxon>Treponemataceae</taxon>
        <taxon>Treponema</taxon>
    </lineage>
</organism>
<reference evidence="13 14" key="1">
    <citation type="submission" date="2020-11" db="EMBL/GenBank/DDBJ databases">
        <title>Treponema Peruensis nv. sp., first commensal Treponema isolated from human feces.</title>
        <authorList>
            <person name="Belkhou C."/>
            <person name="Raes J."/>
        </authorList>
    </citation>
    <scope>NUCLEOTIDE SEQUENCE [LARGE SCALE GENOMIC DNA]</scope>
    <source>
        <strain evidence="13 14">RCC2812</strain>
    </source>
</reference>
<feature type="domain" description="Toprim" evidence="11">
    <location>
        <begin position="1"/>
        <end position="136"/>
    </location>
</feature>
<dbReference type="PANTHER" id="PTHR11390">
    <property type="entry name" value="PROKARYOTIC DNA TOPOISOMERASE"/>
    <property type="match status" value="1"/>
</dbReference>
<dbReference type="InterPro" id="IPR034144">
    <property type="entry name" value="TOPRIM_TopoIII"/>
</dbReference>
<evidence type="ECO:0000313" key="13">
    <source>
        <dbReference type="EMBL" id="QQA01669.1"/>
    </source>
</evidence>
<dbReference type="KEGG" id="tper:IWA51_03395"/>
<sequence length="692" mass="79426">MLILTEKPSVAQSFGAALSIPYNKSLGYYAGDDIEITNCIGHLYELAKPEEYDEQYKSWAFELLPIIPEEYLYKKNEDTIKQISKVTKLLQKHKNDKIIIATDADREGEVIARIVFQQAGLKDISNCYRFWVSEALTPEVINKGLKTVTPWSNYNELAKKGFARQHADWLVGMNLTPYETLLAGHKITLPVGRVQTAILAAIAQRNNEVKNFVPEPYYQCVAKLSDSQGNKIEALLINPENKKLFFPQLNYYINSAHTYSETDKTITFQTEVKRKSLNPPTLLSLTELQKLAAKQYDYSSSKTLELAQSLYEKHKCLSYPRTPSSVLGDDDVELFKEKYELLKGKYEISKYCNVELISVDNKHIFNSKKLDSHHALIPLDFIPEDATQAEKNIYSLVIQRFFMSCMDKCIFDEKTMLIKNGEYTYKTTVKSIVEPGWKNAESKLESEGTNKDDDDKIQFFDENHCYLKNTEIVKKMTTPKKEFTETSLLAFMENPTMENTDEKLVGLGTPATRGNILSKLEEYSYVVKNQKKYYATEKAFFLLKLLFKNPLTAKIASISQTTQWEKQLESSPEEFEEYIEKFICDCVKTHPEVENYEKEGIGKCPLCGSKVIEGKKSYFCEKLTKEPKCSFIIYKNSFSTLISKKDVQLMCEGKVTGAKSLTSKTGKTYQAKLKYNIETMKIEQVFVNKFKR</sequence>
<evidence type="ECO:0000256" key="9">
    <source>
        <dbReference type="ARBA" id="ARBA00032235"/>
    </source>
</evidence>
<protein>
    <recommendedName>
        <fullName evidence="3">DNA topoisomerase</fullName>
        <ecNumber evidence="3">5.6.2.1</ecNumber>
    </recommendedName>
    <alternativeName>
        <fullName evidence="10">Omega-protein</fullName>
    </alternativeName>
    <alternativeName>
        <fullName evidence="9">Relaxing enzyme</fullName>
    </alternativeName>
    <alternativeName>
        <fullName evidence="7">Swivelase</fullName>
    </alternativeName>
    <alternativeName>
        <fullName evidence="8">Untwisting enzyme</fullName>
    </alternativeName>
</protein>
<dbReference type="GO" id="GO:0003677">
    <property type="term" value="F:DNA binding"/>
    <property type="evidence" value="ECO:0007669"/>
    <property type="project" value="UniProtKB-KW"/>
</dbReference>
<feature type="domain" description="Topo IA-type catalytic" evidence="12">
    <location>
        <begin position="154"/>
        <end position="593"/>
    </location>
</feature>
<keyword evidence="5" id="KW-0238">DNA-binding</keyword>
<dbReference type="PRINTS" id="PR00417">
    <property type="entry name" value="PRTPISMRASEI"/>
</dbReference>
<dbReference type="CDD" id="cd03362">
    <property type="entry name" value="TOPRIM_TopoIA_TopoIII"/>
    <property type="match status" value="1"/>
</dbReference>
<evidence type="ECO:0000256" key="3">
    <source>
        <dbReference type="ARBA" id="ARBA00012891"/>
    </source>
</evidence>
<dbReference type="Gene3D" id="2.70.20.10">
    <property type="entry name" value="Topoisomerase I, domain 3"/>
    <property type="match status" value="1"/>
</dbReference>
<dbReference type="InterPro" id="IPR013824">
    <property type="entry name" value="Topo_IA_cen_sub1"/>
</dbReference>
<evidence type="ECO:0000259" key="11">
    <source>
        <dbReference type="PROSITE" id="PS50880"/>
    </source>
</evidence>
<dbReference type="PANTHER" id="PTHR11390:SF21">
    <property type="entry name" value="DNA TOPOISOMERASE 3-ALPHA"/>
    <property type="match status" value="1"/>
</dbReference>
<comment type="catalytic activity">
    <reaction evidence="1">
        <text>ATP-independent breakage of single-stranded DNA, followed by passage and rejoining.</text>
        <dbReference type="EC" id="5.6.2.1"/>
    </reaction>
</comment>
<dbReference type="InterPro" id="IPR000380">
    <property type="entry name" value="Topo_IA"/>
</dbReference>
<dbReference type="PROSITE" id="PS50880">
    <property type="entry name" value="TOPRIM"/>
    <property type="match status" value="1"/>
</dbReference>
<evidence type="ECO:0000256" key="10">
    <source>
        <dbReference type="ARBA" id="ARBA00032877"/>
    </source>
</evidence>
<dbReference type="Pfam" id="PF01751">
    <property type="entry name" value="Toprim"/>
    <property type="match status" value="1"/>
</dbReference>
<dbReference type="Gene3D" id="1.10.460.10">
    <property type="entry name" value="Topoisomerase I, domain 2"/>
    <property type="match status" value="1"/>
</dbReference>
<keyword evidence="4" id="KW-0799">Topoisomerase</keyword>
<name>A0A7T3REP4_9SPIR</name>
<evidence type="ECO:0000313" key="14">
    <source>
        <dbReference type="Proteomes" id="UP000595224"/>
    </source>
</evidence>
<dbReference type="Pfam" id="PF01131">
    <property type="entry name" value="Topoisom_bac"/>
    <property type="match status" value="1"/>
</dbReference>
<accession>A0A7T3REP4</accession>
<gene>
    <name evidence="13" type="ORF">IWA51_03395</name>
</gene>
<dbReference type="GO" id="GO:0006281">
    <property type="term" value="P:DNA repair"/>
    <property type="evidence" value="ECO:0007669"/>
    <property type="project" value="TreeGrafter"/>
</dbReference>
<keyword evidence="14" id="KW-1185">Reference proteome</keyword>
<evidence type="ECO:0000256" key="6">
    <source>
        <dbReference type="ARBA" id="ARBA00023235"/>
    </source>
</evidence>
<evidence type="ECO:0000256" key="4">
    <source>
        <dbReference type="ARBA" id="ARBA00023029"/>
    </source>
</evidence>
<keyword evidence="6" id="KW-0413">Isomerase</keyword>
<dbReference type="Gene3D" id="1.10.290.10">
    <property type="entry name" value="Topoisomerase I, domain 4"/>
    <property type="match status" value="1"/>
</dbReference>
<dbReference type="InterPro" id="IPR013825">
    <property type="entry name" value="Topo_IA_cen_sub2"/>
</dbReference>
<dbReference type="SMART" id="SM00437">
    <property type="entry name" value="TOP1Ac"/>
    <property type="match status" value="1"/>
</dbReference>
<dbReference type="GO" id="GO:0006265">
    <property type="term" value="P:DNA topological change"/>
    <property type="evidence" value="ECO:0007669"/>
    <property type="project" value="InterPro"/>
</dbReference>
<evidence type="ECO:0000256" key="8">
    <source>
        <dbReference type="ARBA" id="ARBA00031985"/>
    </source>
</evidence>
<evidence type="ECO:0000256" key="7">
    <source>
        <dbReference type="ARBA" id="ARBA00030003"/>
    </source>
</evidence>
<dbReference type="EMBL" id="CP064936">
    <property type="protein sequence ID" value="QQA01669.1"/>
    <property type="molecule type" value="Genomic_DNA"/>
</dbReference>
<dbReference type="GO" id="GO:0043597">
    <property type="term" value="C:cytoplasmic replication fork"/>
    <property type="evidence" value="ECO:0007669"/>
    <property type="project" value="TreeGrafter"/>
</dbReference>
<dbReference type="EC" id="5.6.2.1" evidence="3"/>
<comment type="similarity">
    <text evidence="2">Belongs to the type IA topoisomerase family.</text>
</comment>
<dbReference type="InterPro" id="IPR013826">
    <property type="entry name" value="Topo_IA_cen_sub3"/>
</dbReference>
<dbReference type="GO" id="GO:0006310">
    <property type="term" value="P:DNA recombination"/>
    <property type="evidence" value="ECO:0007669"/>
    <property type="project" value="TreeGrafter"/>
</dbReference>
<dbReference type="Gene3D" id="3.40.50.140">
    <property type="match status" value="1"/>
</dbReference>
<dbReference type="InterPro" id="IPR003601">
    <property type="entry name" value="Topo_IA_2"/>
</dbReference>